<feature type="coiled-coil region" evidence="1">
    <location>
        <begin position="74"/>
        <end position="151"/>
    </location>
</feature>
<feature type="signal peptide" evidence="2">
    <location>
        <begin position="1"/>
        <end position="23"/>
    </location>
</feature>
<dbReference type="Proteomes" id="UP000307362">
    <property type="component" value="Unassembled WGS sequence"/>
</dbReference>
<keyword evidence="2" id="KW-0732">Signal</keyword>
<keyword evidence="1" id="KW-0175">Coiled coil</keyword>
<protein>
    <recommendedName>
        <fullName evidence="5">Lipoprotein</fullName>
    </recommendedName>
</protein>
<sequence>MKIKAIISIISSAVLTACVAANATPDQASNSDYRIQVFKDCEIVKDMAMSPTQVSAYKAFQNIENKMTLLEKPVRDMDEELAEYHAQLEALSSDFKYEDENILKIDKQKLREHNEIARKMEKIVRSHEADIRAIEQEARRIESASKRFEQAIKPSLVGLEHDQVQIINRKTAKPFKCYQHS</sequence>
<gene>
    <name evidence="3" type="ORF">CWB73_07740</name>
</gene>
<feature type="chain" id="PRO_5024335474" description="Lipoprotein" evidence="2">
    <location>
        <begin position="24"/>
        <end position="181"/>
    </location>
</feature>
<dbReference type="EMBL" id="PNCM01000015">
    <property type="protein sequence ID" value="TMP81465.1"/>
    <property type="molecule type" value="Genomic_DNA"/>
</dbReference>
<dbReference type="AlphaFoldDB" id="A0A5S3YWB6"/>
<evidence type="ECO:0000256" key="1">
    <source>
        <dbReference type="SAM" id="Coils"/>
    </source>
</evidence>
<dbReference type="PROSITE" id="PS51257">
    <property type="entry name" value="PROKAR_LIPOPROTEIN"/>
    <property type="match status" value="1"/>
</dbReference>
<dbReference type="RefSeq" id="WP_138567135.1">
    <property type="nucleotide sequence ID" value="NZ_PNCM01000015.1"/>
</dbReference>
<proteinExistence type="predicted"/>
<comment type="caution">
    <text evidence="3">The sequence shown here is derived from an EMBL/GenBank/DDBJ whole genome shotgun (WGS) entry which is preliminary data.</text>
</comment>
<reference evidence="4" key="2">
    <citation type="submission" date="2019-06" db="EMBL/GenBank/DDBJ databases">
        <title>Co-occurence of chitin degradation, pigmentation and bioactivity in marine Pseudoalteromonas.</title>
        <authorList>
            <person name="Sonnenschein E.C."/>
            <person name="Bech P.K."/>
        </authorList>
    </citation>
    <scope>NUCLEOTIDE SEQUENCE [LARGE SCALE GENOMIC DNA]</scope>
    <source>
        <strain evidence="4">S1189</strain>
    </source>
</reference>
<dbReference type="OrthoDB" id="5693682at2"/>
<accession>A0A5S3YWB6</accession>
<evidence type="ECO:0000313" key="4">
    <source>
        <dbReference type="Proteomes" id="UP000307362"/>
    </source>
</evidence>
<reference evidence="3 4" key="1">
    <citation type="submission" date="2017-12" db="EMBL/GenBank/DDBJ databases">
        <authorList>
            <person name="Paulsen S."/>
            <person name="Gram L.K."/>
        </authorList>
    </citation>
    <scope>NUCLEOTIDE SEQUENCE [LARGE SCALE GENOMIC DNA]</scope>
    <source>
        <strain evidence="3 4">S1189</strain>
    </source>
</reference>
<name>A0A5S3YWB6_9GAMM</name>
<organism evidence="3 4">
    <name type="scientific">Pseudoalteromonas phenolica</name>
    <dbReference type="NCBI Taxonomy" id="161398"/>
    <lineage>
        <taxon>Bacteria</taxon>
        <taxon>Pseudomonadati</taxon>
        <taxon>Pseudomonadota</taxon>
        <taxon>Gammaproteobacteria</taxon>
        <taxon>Alteromonadales</taxon>
        <taxon>Pseudoalteromonadaceae</taxon>
        <taxon>Pseudoalteromonas</taxon>
    </lineage>
</organism>
<evidence type="ECO:0008006" key="5">
    <source>
        <dbReference type="Google" id="ProtNLM"/>
    </source>
</evidence>
<evidence type="ECO:0000256" key="2">
    <source>
        <dbReference type="SAM" id="SignalP"/>
    </source>
</evidence>
<evidence type="ECO:0000313" key="3">
    <source>
        <dbReference type="EMBL" id="TMP81465.1"/>
    </source>
</evidence>